<dbReference type="OrthoDB" id="1430895at2759"/>
<dbReference type="AlphaFoldDB" id="A0A371GDW1"/>
<name>A0A371GDW1_MUCPR</name>
<dbReference type="STRING" id="157652.A0A371GDW1"/>
<sequence length="166" mass="18271">MASLEGSQALPLHNRDIIKDLNGLKHNFLEELSWNLLGHMVSLKRSKLVGGNGIVEAAIAIGSKVRDFQFDAFKGVENLMADAKEIGQLGQHAVTIAGSPKMGAYEIDFGLGKPKKCEVLHITFRIYLADCRDDGGEKVGLVLERVQMSNFSTILEDYLRNIASRD</sequence>
<evidence type="ECO:0000313" key="3">
    <source>
        <dbReference type="EMBL" id="RDX88762.1"/>
    </source>
</evidence>
<dbReference type="Proteomes" id="UP000257109">
    <property type="component" value="Unassembled WGS sequence"/>
</dbReference>
<comment type="caution">
    <text evidence="3">The sequence shown here is derived from an EMBL/GenBank/DDBJ whole genome shotgun (WGS) entry which is preliminary data.</text>
</comment>
<proteinExistence type="predicted"/>
<dbReference type="PANTHER" id="PTHR31625">
    <property type="match status" value="1"/>
</dbReference>
<evidence type="ECO:0000313" key="4">
    <source>
        <dbReference type="Proteomes" id="UP000257109"/>
    </source>
</evidence>
<keyword evidence="4" id="KW-1185">Reference proteome</keyword>
<keyword evidence="2" id="KW-0012">Acyltransferase</keyword>
<dbReference type="GO" id="GO:0016747">
    <property type="term" value="F:acyltransferase activity, transferring groups other than amino-acyl groups"/>
    <property type="evidence" value="ECO:0007669"/>
    <property type="project" value="UniProtKB-ARBA"/>
</dbReference>
<keyword evidence="1" id="KW-0808">Transferase</keyword>
<gene>
    <name evidence="3" type="primary">3AT1</name>
    <name evidence="3" type="ORF">CR513_29584</name>
</gene>
<protein>
    <submittedName>
        <fullName evidence="3">Coumaroyl-CoA:anthocyanidin 3-O-glucoside-6''-O-coumaroyltransferase 1</fullName>
    </submittedName>
</protein>
<feature type="non-terminal residue" evidence="3">
    <location>
        <position position="1"/>
    </location>
</feature>
<organism evidence="3 4">
    <name type="scientific">Mucuna pruriens</name>
    <name type="common">Velvet bean</name>
    <name type="synonym">Dolichos pruriens</name>
    <dbReference type="NCBI Taxonomy" id="157652"/>
    <lineage>
        <taxon>Eukaryota</taxon>
        <taxon>Viridiplantae</taxon>
        <taxon>Streptophyta</taxon>
        <taxon>Embryophyta</taxon>
        <taxon>Tracheophyta</taxon>
        <taxon>Spermatophyta</taxon>
        <taxon>Magnoliopsida</taxon>
        <taxon>eudicotyledons</taxon>
        <taxon>Gunneridae</taxon>
        <taxon>Pentapetalae</taxon>
        <taxon>rosids</taxon>
        <taxon>fabids</taxon>
        <taxon>Fabales</taxon>
        <taxon>Fabaceae</taxon>
        <taxon>Papilionoideae</taxon>
        <taxon>50 kb inversion clade</taxon>
        <taxon>NPAAA clade</taxon>
        <taxon>indigoferoid/millettioid clade</taxon>
        <taxon>Phaseoleae</taxon>
        <taxon>Mucuna</taxon>
    </lineage>
</organism>
<dbReference type="Gene3D" id="3.30.559.10">
    <property type="entry name" value="Chloramphenicol acetyltransferase-like domain"/>
    <property type="match status" value="1"/>
</dbReference>
<evidence type="ECO:0000256" key="2">
    <source>
        <dbReference type="ARBA" id="ARBA00023315"/>
    </source>
</evidence>
<dbReference type="EMBL" id="QJKJ01005844">
    <property type="protein sequence ID" value="RDX88762.1"/>
    <property type="molecule type" value="Genomic_DNA"/>
</dbReference>
<accession>A0A371GDW1</accession>
<dbReference type="InterPro" id="IPR023213">
    <property type="entry name" value="CAT-like_dom_sf"/>
</dbReference>
<dbReference type="InterPro" id="IPR051504">
    <property type="entry name" value="Plant_metabolite_acyltrans"/>
</dbReference>
<reference evidence="3" key="1">
    <citation type="submission" date="2018-05" db="EMBL/GenBank/DDBJ databases">
        <title>Draft genome of Mucuna pruriens seed.</title>
        <authorList>
            <person name="Nnadi N.E."/>
            <person name="Vos R."/>
            <person name="Hasami M.H."/>
            <person name="Devisetty U.K."/>
            <person name="Aguiy J.C."/>
        </authorList>
    </citation>
    <scope>NUCLEOTIDE SEQUENCE [LARGE SCALE GENOMIC DNA]</scope>
    <source>
        <strain evidence="3">JCA_2017</strain>
    </source>
</reference>
<evidence type="ECO:0000256" key="1">
    <source>
        <dbReference type="ARBA" id="ARBA00022679"/>
    </source>
</evidence>